<name>R6RK31_9FIRM</name>
<dbReference type="AlphaFoldDB" id="R6RK31"/>
<evidence type="ECO:0000313" key="2">
    <source>
        <dbReference type="Proteomes" id="UP000018142"/>
    </source>
</evidence>
<dbReference type="Proteomes" id="UP000018142">
    <property type="component" value="Unassembled WGS sequence"/>
</dbReference>
<dbReference type="Pfam" id="PF05389">
    <property type="entry name" value="MecA"/>
    <property type="match status" value="1"/>
</dbReference>
<comment type="caution">
    <text evidence="1">The sequence shown here is derived from an EMBL/GenBank/DDBJ whole genome shotgun (WGS) entry which is preliminary data.</text>
</comment>
<gene>
    <name evidence="1" type="ORF">BN788_00288</name>
</gene>
<protein>
    <submittedName>
        <fullName evidence="1">Negative regulator of genetic competence (MecA)</fullName>
    </submittedName>
</protein>
<dbReference type="EMBL" id="CBFJ010000158">
    <property type="protein sequence ID" value="CDC48075.1"/>
    <property type="molecule type" value="Genomic_DNA"/>
</dbReference>
<dbReference type="InterPro" id="IPR008681">
    <property type="entry name" value="Neg-reg_MecA"/>
</dbReference>
<evidence type="ECO:0000313" key="1">
    <source>
        <dbReference type="EMBL" id="CDC48075.1"/>
    </source>
</evidence>
<accession>R6RK31</accession>
<organism evidence="1 2">
    <name type="scientific">[Eubacterium] siraeum CAG:80</name>
    <dbReference type="NCBI Taxonomy" id="1263080"/>
    <lineage>
        <taxon>Bacteria</taxon>
        <taxon>Bacillati</taxon>
        <taxon>Bacillota</taxon>
        <taxon>Clostridia</taxon>
        <taxon>Eubacteriales</taxon>
        <taxon>Oscillospiraceae</taxon>
        <taxon>Oscillospiraceae incertae sedis</taxon>
    </lineage>
</organism>
<proteinExistence type="predicted"/>
<sequence length="199" mass="21832">MQIDELAGNTVKITLDPSDMDGYRIKCEDISGDSRTSELALSRLISCLSEDHDLGLCGERLLVEAFPKSDGGCTLYISCIKGTPSGKNASCRPPLTAAICAGALWGCATLELCVLARLCKALKAVADRVSLYADRDGKDYRLAIHLPQSRSSESRIGIIRHIVSEYRLPLYTDLSRMSDTEEYYTLLTDKATELLPDCF</sequence>
<reference evidence="1" key="1">
    <citation type="submission" date="2012-11" db="EMBL/GenBank/DDBJ databases">
        <title>Dependencies among metagenomic species, viruses, plasmids and units of genetic variation.</title>
        <authorList>
            <person name="Nielsen H.B."/>
            <person name="Almeida M."/>
            <person name="Juncker A.S."/>
            <person name="Rasmussen S."/>
            <person name="Li J."/>
            <person name="Sunagawa S."/>
            <person name="Plichta D."/>
            <person name="Gautier L."/>
            <person name="Le Chatelier E."/>
            <person name="Peletier E."/>
            <person name="Bonde I."/>
            <person name="Nielsen T."/>
            <person name="Manichanh C."/>
            <person name="Arumugam M."/>
            <person name="Batto J."/>
            <person name="Santos M.B.Q.D."/>
            <person name="Blom N."/>
            <person name="Borruel N."/>
            <person name="Burgdorf K.S."/>
            <person name="Boumezbeur F."/>
            <person name="Casellas F."/>
            <person name="Dore J."/>
            <person name="Guarner F."/>
            <person name="Hansen T."/>
            <person name="Hildebrand F."/>
            <person name="Kaas R.S."/>
            <person name="Kennedy S."/>
            <person name="Kristiansen K."/>
            <person name="Kultima J.R."/>
            <person name="Leonard P."/>
            <person name="Levenez F."/>
            <person name="Lund O."/>
            <person name="Moumen B."/>
            <person name="Le Paslier D."/>
            <person name="Pons N."/>
            <person name="Pedersen O."/>
            <person name="Prifti E."/>
            <person name="Qin J."/>
            <person name="Raes J."/>
            <person name="Tap J."/>
            <person name="Tims S."/>
            <person name="Ussery D.W."/>
            <person name="Yamada T."/>
            <person name="MetaHit consortium"/>
            <person name="Renault P."/>
            <person name="Sicheritz-Ponten T."/>
            <person name="Bork P."/>
            <person name="Wang J."/>
            <person name="Brunak S."/>
            <person name="Ehrlich S.D."/>
        </authorList>
    </citation>
    <scope>NUCLEOTIDE SEQUENCE [LARGE SCALE GENOMIC DNA]</scope>
</reference>